<evidence type="ECO:0000313" key="8">
    <source>
        <dbReference type="Proteomes" id="UP001310890"/>
    </source>
</evidence>
<feature type="compositionally biased region" description="Low complexity" evidence="5">
    <location>
        <begin position="404"/>
        <end position="416"/>
    </location>
</feature>
<dbReference type="Proteomes" id="UP001310890">
    <property type="component" value="Unassembled WGS sequence"/>
</dbReference>
<dbReference type="Pfam" id="PF03595">
    <property type="entry name" value="SLAC1"/>
    <property type="match status" value="1"/>
</dbReference>
<keyword evidence="2 6" id="KW-0812">Transmembrane</keyword>
<dbReference type="GO" id="GO:0015140">
    <property type="term" value="F:malate transmembrane transporter activity"/>
    <property type="evidence" value="ECO:0007669"/>
    <property type="project" value="InterPro"/>
</dbReference>
<dbReference type="GO" id="GO:0016020">
    <property type="term" value="C:membrane"/>
    <property type="evidence" value="ECO:0007669"/>
    <property type="project" value="UniProtKB-SubCell"/>
</dbReference>
<evidence type="ECO:0008006" key="9">
    <source>
        <dbReference type="Google" id="ProtNLM"/>
    </source>
</evidence>
<dbReference type="PANTHER" id="PTHR31162:SF3">
    <property type="entry name" value="TRANSPORTER_MALIC ACID TRANSPORT PROTEIN, PUTATIVE-RELATED"/>
    <property type="match status" value="1"/>
</dbReference>
<feature type="transmembrane region" description="Helical" evidence="6">
    <location>
        <begin position="132"/>
        <end position="150"/>
    </location>
</feature>
<evidence type="ECO:0000256" key="3">
    <source>
        <dbReference type="ARBA" id="ARBA00022989"/>
    </source>
</evidence>
<feature type="transmembrane region" description="Helical" evidence="6">
    <location>
        <begin position="162"/>
        <end position="189"/>
    </location>
</feature>
<evidence type="ECO:0000256" key="4">
    <source>
        <dbReference type="ARBA" id="ARBA00023136"/>
    </source>
</evidence>
<gene>
    <name evidence="7" type="ORF">LTR62_007684</name>
</gene>
<feature type="region of interest" description="Disordered" evidence="5">
    <location>
        <begin position="379"/>
        <end position="419"/>
    </location>
</feature>
<feature type="transmembrane region" description="Helical" evidence="6">
    <location>
        <begin position="311"/>
        <end position="337"/>
    </location>
</feature>
<feature type="transmembrane region" description="Helical" evidence="6">
    <location>
        <begin position="201"/>
        <end position="224"/>
    </location>
</feature>
<comment type="caution">
    <text evidence="7">The sequence shown here is derived from an EMBL/GenBank/DDBJ whole genome shotgun (WGS) entry which is preliminary data.</text>
</comment>
<dbReference type="InterPro" id="IPR030185">
    <property type="entry name" value="Mae1"/>
</dbReference>
<evidence type="ECO:0000256" key="5">
    <source>
        <dbReference type="SAM" id="MobiDB-lite"/>
    </source>
</evidence>
<keyword evidence="4 6" id="KW-0472">Membrane</keyword>
<dbReference type="AlphaFoldDB" id="A0AAN7TBL7"/>
<dbReference type="InterPro" id="IPR038665">
    <property type="entry name" value="Voltage-dep_anion_channel_sf"/>
</dbReference>
<evidence type="ECO:0000313" key="7">
    <source>
        <dbReference type="EMBL" id="KAK5108969.1"/>
    </source>
</evidence>
<dbReference type="InterPro" id="IPR004695">
    <property type="entry name" value="SLAC1/Mae1/Ssu1/TehA"/>
</dbReference>
<dbReference type="EMBL" id="JAVRRL010000074">
    <property type="protein sequence ID" value="KAK5108969.1"/>
    <property type="molecule type" value="Genomic_DNA"/>
</dbReference>
<dbReference type="Gene3D" id="1.50.10.150">
    <property type="entry name" value="Voltage-dependent anion channel"/>
    <property type="match status" value="1"/>
</dbReference>
<keyword evidence="3 6" id="KW-1133">Transmembrane helix</keyword>
<sequence>MATGGVANVIYHVPYRFPGLYTIGCIFFLLNLVLFLFNLIMISCRFYLYPHTFKASFLHPTESLFIPAWVISLGTILINVTEYGIDHAGPWLAFTMRILFWTYCALAVVFSLGIYLVMWSTQTFTIAEMTPVWIFPAYPLLVIGPHAAVLADKLTGTMGLDIVIGGFIFQGIGFMVSLMIYAAFIYRLMTHKLPQESLRPGMFISVGPSGFTISGLVGMGQIIGDLVPGDFMGDGVLAGKVTRILATWAGLWLWGLAIWFFFVSCGAHYSTVRGQRPVKFAMTFYSYVFPNTALTSATFSIARALNNRPIAILGCVMTCLLICAWITVFSLMVRAVVVKDILWPQKQEDRAEGGWKVHPDEKRACGPECEIGDVVSGRTEASAVAPESSDGARDDVGEGRGEKSSGYGSTGMSTSSAAERYVDAMTRGLAAGKRTAEDMV</sequence>
<dbReference type="CDD" id="cd09317">
    <property type="entry name" value="TDT_Mae1_like"/>
    <property type="match status" value="1"/>
</dbReference>
<evidence type="ECO:0000256" key="1">
    <source>
        <dbReference type="ARBA" id="ARBA00004141"/>
    </source>
</evidence>
<evidence type="ECO:0000256" key="6">
    <source>
        <dbReference type="SAM" id="Phobius"/>
    </source>
</evidence>
<dbReference type="PANTHER" id="PTHR31162">
    <property type="entry name" value="MALIC ACID TRANSPORT PROTEIN-RELATED"/>
    <property type="match status" value="1"/>
</dbReference>
<feature type="transmembrane region" description="Helical" evidence="6">
    <location>
        <begin position="244"/>
        <end position="263"/>
    </location>
</feature>
<organism evidence="7 8">
    <name type="scientific">Meristemomyces frigidus</name>
    <dbReference type="NCBI Taxonomy" id="1508187"/>
    <lineage>
        <taxon>Eukaryota</taxon>
        <taxon>Fungi</taxon>
        <taxon>Dikarya</taxon>
        <taxon>Ascomycota</taxon>
        <taxon>Pezizomycotina</taxon>
        <taxon>Dothideomycetes</taxon>
        <taxon>Dothideomycetidae</taxon>
        <taxon>Mycosphaerellales</taxon>
        <taxon>Teratosphaeriaceae</taxon>
        <taxon>Meristemomyces</taxon>
    </lineage>
</organism>
<feature type="transmembrane region" description="Helical" evidence="6">
    <location>
        <begin position="63"/>
        <end position="80"/>
    </location>
</feature>
<evidence type="ECO:0000256" key="2">
    <source>
        <dbReference type="ARBA" id="ARBA00022692"/>
    </source>
</evidence>
<comment type="subcellular location">
    <subcellularLocation>
        <location evidence="1">Membrane</location>
        <topology evidence="1">Multi-pass membrane protein</topology>
    </subcellularLocation>
</comment>
<protein>
    <recommendedName>
        <fullName evidence="9">Malic acid transport protein</fullName>
    </recommendedName>
</protein>
<reference evidence="7" key="1">
    <citation type="submission" date="2023-08" db="EMBL/GenBank/DDBJ databases">
        <title>Black Yeasts Isolated from many extreme environments.</title>
        <authorList>
            <person name="Coleine C."/>
            <person name="Stajich J.E."/>
            <person name="Selbmann L."/>
        </authorList>
    </citation>
    <scope>NUCLEOTIDE SEQUENCE</scope>
    <source>
        <strain evidence="7">CCFEE 5401</strain>
    </source>
</reference>
<proteinExistence type="predicted"/>
<feature type="compositionally biased region" description="Basic and acidic residues" evidence="5">
    <location>
        <begin position="390"/>
        <end position="403"/>
    </location>
</feature>
<feature type="transmembrane region" description="Helical" evidence="6">
    <location>
        <begin position="20"/>
        <end position="42"/>
    </location>
</feature>
<name>A0AAN7TBL7_9PEZI</name>
<feature type="transmembrane region" description="Helical" evidence="6">
    <location>
        <begin position="284"/>
        <end position="305"/>
    </location>
</feature>
<feature type="transmembrane region" description="Helical" evidence="6">
    <location>
        <begin position="100"/>
        <end position="120"/>
    </location>
</feature>
<accession>A0AAN7TBL7</accession>